<evidence type="ECO:0000313" key="1">
    <source>
        <dbReference type="WBParaSite" id="MCU_005500-RA"/>
    </source>
</evidence>
<name>A0A5K3F784_MESCO</name>
<dbReference type="AlphaFoldDB" id="A0A5K3F784"/>
<organism evidence="1">
    <name type="scientific">Mesocestoides corti</name>
    <name type="common">Flatworm</name>
    <dbReference type="NCBI Taxonomy" id="53468"/>
    <lineage>
        <taxon>Eukaryota</taxon>
        <taxon>Metazoa</taxon>
        <taxon>Spiralia</taxon>
        <taxon>Lophotrochozoa</taxon>
        <taxon>Platyhelminthes</taxon>
        <taxon>Cestoda</taxon>
        <taxon>Eucestoda</taxon>
        <taxon>Cyclophyllidea</taxon>
        <taxon>Mesocestoididae</taxon>
        <taxon>Mesocestoides</taxon>
    </lineage>
</organism>
<protein>
    <submittedName>
        <fullName evidence="1">Ras-GEF domain-containing protein</fullName>
    </submittedName>
</protein>
<reference evidence="1" key="1">
    <citation type="submission" date="2019-11" db="UniProtKB">
        <authorList>
            <consortium name="WormBaseParasite"/>
        </authorList>
    </citation>
    <scope>IDENTIFICATION</scope>
</reference>
<accession>A0A5K3F784</accession>
<dbReference type="WBParaSite" id="MCU_005500-RA">
    <property type="protein sequence ID" value="MCU_005500-RA"/>
    <property type="gene ID" value="MCU_005500"/>
</dbReference>
<proteinExistence type="predicted"/>
<sequence>MSLSKCLNLSKTMDFLHYDKSVIFFTESEMALQIFAYLPERERGFEGLYSLSFLTALANKFNFQTLHHCLIWMRSCVSKGHFTLEDVETSRLDFIIGESLPMQIRLKLSQSSSELKLVLSLSTALLRSQKRSAESEKAGVTYDGRSSVQCSVLSSPRKRKNVGMSYINPQHRQRKQAKGLLFSMDFNGVSKT</sequence>